<proteinExistence type="predicted"/>
<reference evidence="3 4" key="1">
    <citation type="submission" date="2020-08" db="EMBL/GenBank/DDBJ databases">
        <title>Genome sequence of Sphingomonas lutea KCTC 23642T.</title>
        <authorList>
            <person name="Hyun D.-W."/>
            <person name="Bae J.-W."/>
        </authorList>
    </citation>
    <scope>NUCLEOTIDE SEQUENCE [LARGE SCALE GENOMIC DNA]</scope>
    <source>
        <strain evidence="3 4">KCTC 23642</strain>
    </source>
</reference>
<evidence type="ECO:0000259" key="2">
    <source>
        <dbReference type="PROSITE" id="PS50104"/>
    </source>
</evidence>
<dbReference type="Pfam" id="PF13676">
    <property type="entry name" value="TIR_2"/>
    <property type="match status" value="1"/>
</dbReference>
<keyword evidence="4" id="KW-1185">Reference proteome</keyword>
<dbReference type="SMART" id="SM00255">
    <property type="entry name" value="TIR"/>
    <property type="match status" value="1"/>
</dbReference>
<organism evidence="3 4">
    <name type="scientific">Sphingomonas lutea</name>
    <dbReference type="NCBI Taxonomy" id="1045317"/>
    <lineage>
        <taxon>Bacteria</taxon>
        <taxon>Pseudomonadati</taxon>
        <taxon>Pseudomonadota</taxon>
        <taxon>Alphaproteobacteria</taxon>
        <taxon>Sphingomonadales</taxon>
        <taxon>Sphingomonadaceae</taxon>
        <taxon>Sphingomonas</taxon>
    </lineage>
</organism>
<keyword evidence="3" id="KW-0675">Receptor</keyword>
<accession>A0A7G9SI35</accession>
<dbReference type="AlphaFoldDB" id="A0A7G9SI35"/>
<name>A0A7G9SI35_9SPHN</name>
<sequence>MASVFLSYDHEDVARATRIVSALENAGHSVWWDRHIHGGAEFQSEIEKAVEEADAVVVMWSGRSIKSTWVRDEAAEGRDAGKLIPVLIEPVKPPMGFRQFQTIDLSDRRRAAGPAQVDELLRAVAKMTATASSLRVAPKAPETGHRPARCSGWRGDHRRDRRMGVPEARGGGCTRQHRRAPVRQPEWRPAPSVFCRRHGRRNQEHANADWRPQGCGQHIVRRSSRG</sequence>
<feature type="region of interest" description="Disordered" evidence="1">
    <location>
        <begin position="132"/>
        <end position="185"/>
    </location>
</feature>
<dbReference type="SUPFAM" id="SSF52200">
    <property type="entry name" value="Toll/Interleukin receptor TIR domain"/>
    <property type="match status" value="1"/>
</dbReference>
<dbReference type="InterPro" id="IPR035897">
    <property type="entry name" value="Toll_tir_struct_dom_sf"/>
</dbReference>
<evidence type="ECO:0000313" key="3">
    <source>
        <dbReference type="EMBL" id="QNN67510.1"/>
    </source>
</evidence>
<protein>
    <submittedName>
        <fullName evidence="3">Toll/interleukin-1 receptor domain-containing protein</fullName>
    </submittedName>
</protein>
<dbReference type="EMBL" id="CP060718">
    <property type="protein sequence ID" value="QNN67510.1"/>
    <property type="molecule type" value="Genomic_DNA"/>
</dbReference>
<dbReference type="InterPro" id="IPR000157">
    <property type="entry name" value="TIR_dom"/>
</dbReference>
<dbReference type="PROSITE" id="PS50104">
    <property type="entry name" value="TIR"/>
    <property type="match status" value="1"/>
</dbReference>
<feature type="domain" description="TIR" evidence="2">
    <location>
        <begin position="1"/>
        <end position="128"/>
    </location>
</feature>
<evidence type="ECO:0000256" key="1">
    <source>
        <dbReference type="SAM" id="MobiDB-lite"/>
    </source>
</evidence>
<feature type="compositionally biased region" description="Basic and acidic residues" evidence="1">
    <location>
        <begin position="154"/>
        <end position="164"/>
    </location>
</feature>
<dbReference type="Proteomes" id="UP000515971">
    <property type="component" value="Chromosome"/>
</dbReference>
<dbReference type="KEGG" id="slut:H9L13_00630"/>
<feature type="region of interest" description="Disordered" evidence="1">
    <location>
        <begin position="203"/>
        <end position="226"/>
    </location>
</feature>
<gene>
    <name evidence="3" type="ORF">H9L13_00630</name>
</gene>
<dbReference type="Gene3D" id="3.40.50.10140">
    <property type="entry name" value="Toll/interleukin-1 receptor homology (TIR) domain"/>
    <property type="match status" value="1"/>
</dbReference>
<dbReference type="GO" id="GO:0007165">
    <property type="term" value="P:signal transduction"/>
    <property type="evidence" value="ECO:0007669"/>
    <property type="project" value="InterPro"/>
</dbReference>
<evidence type="ECO:0000313" key="4">
    <source>
        <dbReference type="Proteomes" id="UP000515971"/>
    </source>
</evidence>